<dbReference type="Proteomes" id="UP000276133">
    <property type="component" value="Unassembled WGS sequence"/>
</dbReference>
<keyword evidence="4" id="KW-1185">Reference proteome</keyword>
<gene>
    <name evidence="3" type="ORF">BpHYR1_036426</name>
</gene>
<evidence type="ECO:0000256" key="1">
    <source>
        <dbReference type="SAM" id="SignalP"/>
    </source>
</evidence>
<dbReference type="InterPro" id="IPR006202">
    <property type="entry name" value="Neur_chan_lig-bd"/>
</dbReference>
<dbReference type="GO" id="GO:0005230">
    <property type="term" value="F:extracellular ligand-gated monoatomic ion channel activity"/>
    <property type="evidence" value="ECO:0007669"/>
    <property type="project" value="InterPro"/>
</dbReference>
<dbReference type="InterPro" id="IPR036734">
    <property type="entry name" value="Neur_chan_lig-bd_sf"/>
</dbReference>
<dbReference type="AlphaFoldDB" id="A0A3M7QD23"/>
<comment type="caution">
    <text evidence="3">The sequence shown here is derived from an EMBL/GenBank/DDBJ whole genome shotgun (WGS) entry which is preliminary data.</text>
</comment>
<evidence type="ECO:0000259" key="2">
    <source>
        <dbReference type="Pfam" id="PF02931"/>
    </source>
</evidence>
<keyword evidence="1" id="KW-0732">Signal</keyword>
<reference evidence="3 4" key="1">
    <citation type="journal article" date="2018" name="Sci. Rep.">
        <title>Genomic signatures of local adaptation to the degree of environmental predictability in rotifers.</title>
        <authorList>
            <person name="Franch-Gras L."/>
            <person name="Hahn C."/>
            <person name="Garcia-Roger E.M."/>
            <person name="Carmona M.J."/>
            <person name="Serra M."/>
            <person name="Gomez A."/>
        </authorList>
    </citation>
    <scope>NUCLEOTIDE SEQUENCE [LARGE SCALE GENOMIC DNA]</scope>
    <source>
        <strain evidence="3">HYR1</strain>
    </source>
</reference>
<protein>
    <recommendedName>
        <fullName evidence="2">Neurotransmitter-gated ion-channel ligand-binding domain-containing protein</fullName>
    </recommendedName>
</protein>
<name>A0A3M7QD23_BRAPC</name>
<dbReference type="SUPFAM" id="SSF63712">
    <property type="entry name" value="Nicotinic receptor ligand binding domain-like"/>
    <property type="match status" value="1"/>
</dbReference>
<evidence type="ECO:0000313" key="3">
    <source>
        <dbReference type="EMBL" id="RNA09084.1"/>
    </source>
</evidence>
<organism evidence="3 4">
    <name type="scientific">Brachionus plicatilis</name>
    <name type="common">Marine rotifer</name>
    <name type="synonym">Brachionus muelleri</name>
    <dbReference type="NCBI Taxonomy" id="10195"/>
    <lineage>
        <taxon>Eukaryota</taxon>
        <taxon>Metazoa</taxon>
        <taxon>Spiralia</taxon>
        <taxon>Gnathifera</taxon>
        <taxon>Rotifera</taxon>
        <taxon>Eurotatoria</taxon>
        <taxon>Monogononta</taxon>
        <taxon>Pseudotrocha</taxon>
        <taxon>Ploima</taxon>
        <taxon>Brachionidae</taxon>
        <taxon>Brachionus</taxon>
    </lineage>
</organism>
<accession>A0A3M7QD23</accession>
<dbReference type="EMBL" id="REGN01006548">
    <property type="protein sequence ID" value="RNA09084.1"/>
    <property type="molecule type" value="Genomic_DNA"/>
</dbReference>
<dbReference type="Pfam" id="PF02931">
    <property type="entry name" value="Neur_chan_LBD"/>
    <property type="match status" value="1"/>
</dbReference>
<dbReference type="GO" id="GO:0016020">
    <property type="term" value="C:membrane"/>
    <property type="evidence" value="ECO:0007669"/>
    <property type="project" value="InterPro"/>
</dbReference>
<sequence>MKKIVINFLLVLVVCAHDELDQESNIDLILSKTPVSSSEDLSRLRKTLLNFYDRKSRPLKNSSQPIQVKIGISIAQINKLDEVYQPHRQKSKKKLKGSIFKIIKTFHPVYTTFDVLLPEVATTLNLLESNFLTMSEN</sequence>
<evidence type="ECO:0000313" key="4">
    <source>
        <dbReference type="Proteomes" id="UP000276133"/>
    </source>
</evidence>
<feature type="domain" description="Neurotransmitter-gated ion-channel ligand-binding" evidence="2">
    <location>
        <begin position="42"/>
        <end position="85"/>
    </location>
</feature>
<dbReference type="Gene3D" id="2.70.170.10">
    <property type="entry name" value="Neurotransmitter-gated ion-channel ligand-binding domain"/>
    <property type="match status" value="1"/>
</dbReference>
<proteinExistence type="predicted"/>
<feature type="signal peptide" evidence="1">
    <location>
        <begin position="1"/>
        <end position="16"/>
    </location>
</feature>
<feature type="chain" id="PRO_5018196256" description="Neurotransmitter-gated ion-channel ligand-binding domain-containing protein" evidence="1">
    <location>
        <begin position="17"/>
        <end position="137"/>
    </location>
</feature>